<organism evidence="1 2">
    <name type="scientific">Novosphingobium aquae</name>
    <dbReference type="NCBI Taxonomy" id="3133435"/>
    <lineage>
        <taxon>Bacteria</taxon>
        <taxon>Pseudomonadati</taxon>
        <taxon>Pseudomonadota</taxon>
        <taxon>Alphaproteobacteria</taxon>
        <taxon>Sphingomonadales</taxon>
        <taxon>Sphingomonadaceae</taxon>
        <taxon>Novosphingobium</taxon>
    </lineage>
</organism>
<evidence type="ECO:0000313" key="1">
    <source>
        <dbReference type="EMBL" id="MEJ6009135.1"/>
    </source>
</evidence>
<keyword evidence="2" id="KW-1185">Reference proteome</keyword>
<reference evidence="1 2" key="1">
    <citation type="submission" date="2024-03" db="EMBL/GenBank/DDBJ databases">
        <authorList>
            <person name="Jo J.-H."/>
        </authorList>
    </citation>
    <scope>NUCLEOTIDE SEQUENCE [LARGE SCALE GENOMIC DNA]</scope>
    <source>
        <strain evidence="1 2">AS3R-12</strain>
    </source>
</reference>
<name>A0ABU8S5A8_9SPHN</name>
<accession>A0ABU8S5A8</accession>
<evidence type="ECO:0000313" key="2">
    <source>
        <dbReference type="Proteomes" id="UP001379235"/>
    </source>
</evidence>
<dbReference type="RefSeq" id="WP_339964932.1">
    <property type="nucleotide sequence ID" value="NZ_JBBHJY010000001.1"/>
</dbReference>
<dbReference type="EMBL" id="JBBHJY010000001">
    <property type="protein sequence ID" value="MEJ6009135.1"/>
    <property type="molecule type" value="Genomic_DNA"/>
</dbReference>
<protein>
    <submittedName>
        <fullName evidence="1">Uncharacterized protein</fullName>
    </submittedName>
</protein>
<proteinExistence type="predicted"/>
<sequence length="79" mass="8574">MDQNSLPDSVDPVALLEQALSGHHALEKLEHKLVLLDRASADLAAAHVSRAIDALRDMFDLDVTRSNPEQALELMSLGS</sequence>
<comment type="caution">
    <text evidence="1">The sequence shown here is derived from an EMBL/GenBank/DDBJ whole genome shotgun (WGS) entry which is preliminary data.</text>
</comment>
<dbReference type="Proteomes" id="UP001379235">
    <property type="component" value="Unassembled WGS sequence"/>
</dbReference>
<gene>
    <name evidence="1" type="ORF">WG900_04285</name>
</gene>